<protein>
    <recommendedName>
        <fullName evidence="5">HTH gntR-type domain-containing protein</fullName>
    </recommendedName>
</protein>
<keyword evidence="7" id="KW-1185">Reference proteome</keyword>
<sequence>MGQQTSGASEHALLGTLGRDRAYGRIAADITDQILSGTLPEGQRAPSASELASAYGVSVTTAQKGIDLLRTRAMVLTRPGRGTYVLEGSREREARRRREAFPGAYVLPALREAARLGISKRGHRPTRQERSDPAAPMTASNEHQARTRPAL</sequence>
<dbReference type="Pfam" id="PF00392">
    <property type="entry name" value="GntR"/>
    <property type="match status" value="1"/>
</dbReference>
<dbReference type="SUPFAM" id="SSF46785">
    <property type="entry name" value="Winged helix' DNA-binding domain"/>
    <property type="match status" value="1"/>
</dbReference>
<proteinExistence type="predicted"/>
<dbReference type="PANTHER" id="PTHR38445">
    <property type="entry name" value="HTH-TYPE TRANSCRIPTIONAL REPRESSOR YTRA"/>
    <property type="match status" value="1"/>
</dbReference>
<evidence type="ECO:0000313" key="6">
    <source>
        <dbReference type="EMBL" id="GAA3666969.1"/>
    </source>
</evidence>
<evidence type="ECO:0000256" key="3">
    <source>
        <dbReference type="ARBA" id="ARBA00023163"/>
    </source>
</evidence>
<keyword evidence="3" id="KW-0804">Transcription</keyword>
<accession>A0ABP7BQD4</accession>
<dbReference type="InterPro" id="IPR000524">
    <property type="entry name" value="Tscrpt_reg_HTH_GntR"/>
</dbReference>
<dbReference type="SMART" id="SM00345">
    <property type="entry name" value="HTH_GNTR"/>
    <property type="match status" value="1"/>
</dbReference>
<evidence type="ECO:0000313" key="7">
    <source>
        <dbReference type="Proteomes" id="UP001410795"/>
    </source>
</evidence>
<dbReference type="Gene3D" id="1.10.10.10">
    <property type="entry name" value="Winged helix-like DNA-binding domain superfamily/Winged helix DNA-binding domain"/>
    <property type="match status" value="1"/>
</dbReference>
<keyword evidence="1" id="KW-0805">Transcription regulation</keyword>
<dbReference type="Proteomes" id="UP001410795">
    <property type="component" value="Unassembled WGS sequence"/>
</dbReference>
<reference evidence="7" key="1">
    <citation type="journal article" date="2019" name="Int. J. Syst. Evol. Microbiol.">
        <title>The Global Catalogue of Microorganisms (GCM) 10K type strain sequencing project: providing services to taxonomists for standard genome sequencing and annotation.</title>
        <authorList>
            <consortium name="The Broad Institute Genomics Platform"/>
            <consortium name="The Broad Institute Genome Sequencing Center for Infectious Disease"/>
            <person name="Wu L."/>
            <person name="Ma J."/>
        </authorList>
    </citation>
    <scope>NUCLEOTIDE SEQUENCE [LARGE SCALE GENOMIC DNA]</scope>
    <source>
        <strain evidence="7">JCM 16546</strain>
    </source>
</reference>
<feature type="region of interest" description="Disordered" evidence="4">
    <location>
        <begin position="116"/>
        <end position="151"/>
    </location>
</feature>
<evidence type="ECO:0000259" key="5">
    <source>
        <dbReference type="PROSITE" id="PS50949"/>
    </source>
</evidence>
<evidence type="ECO:0000256" key="4">
    <source>
        <dbReference type="SAM" id="MobiDB-lite"/>
    </source>
</evidence>
<dbReference type="EMBL" id="BAAAYV010000024">
    <property type="protein sequence ID" value="GAA3666969.1"/>
    <property type="molecule type" value="Genomic_DNA"/>
</dbReference>
<dbReference type="RefSeq" id="WP_221860873.1">
    <property type="nucleotide sequence ID" value="NZ_BAAAYV010000024.1"/>
</dbReference>
<dbReference type="CDD" id="cd07377">
    <property type="entry name" value="WHTH_GntR"/>
    <property type="match status" value="1"/>
</dbReference>
<feature type="domain" description="HTH gntR-type" evidence="5">
    <location>
        <begin position="20"/>
        <end position="88"/>
    </location>
</feature>
<organism evidence="6 7">
    <name type="scientific">Microbacterium marinilacus</name>
    <dbReference type="NCBI Taxonomy" id="415209"/>
    <lineage>
        <taxon>Bacteria</taxon>
        <taxon>Bacillati</taxon>
        <taxon>Actinomycetota</taxon>
        <taxon>Actinomycetes</taxon>
        <taxon>Micrococcales</taxon>
        <taxon>Microbacteriaceae</taxon>
        <taxon>Microbacterium</taxon>
    </lineage>
</organism>
<evidence type="ECO:0000256" key="1">
    <source>
        <dbReference type="ARBA" id="ARBA00023015"/>
    </source>
</evidence>
<keyword evidence="2" id="KW-0238">DNA-binding</keyword>
<name>A0ABP7BQD4_9MICO</name>
<dbReference type="InterPro" id="IPR036390">
    <property type="entry name" value="WH_DNA-bd_sf"/>
</dbReference>
<comment type="caution">
    <text evidence="6">The sequence shown here is derived from an EMBL/GenBank/DDBJ whole genome shotgun (WGS) entry which is preliminary data.</text>
</comment>
<evidence type="ECO:0000256" key="2">
    <source>
        <dbReference type="ARBA" id="ARBA00023125"/>
    </source>
</evidence>
<gene>
    <name evidence="6" type="ORF">GCM10022202_31320</name>
</gene>
<dbReference type="PROSITE" id="PS50949">
    <property type="entry name" value="HTH_GNTR"/>
    <property type="match status" value="1"/>
</dbReference>
<dbReference type="InterPro" id="IPR036388">
    <property type="entry name" value="WH-like_DNA-bd_sf"/>
</dbReference>
<dbReference type="PANTHER" id="PTHR38445:SF10">
    <property type="entry name" value="GNTR-FAMILY TRANSCRIPTIONAL REGULATOR"/>
    <property type="match status" value="1"/>
</dbReference>